<evidence type="ECO:0000256" key="3">
    <source>
        <dbReference type="ARBA" id="ARBA00022692"/>
    </source>
</evidence>
<keyword evidence="4 6" id="KW-1133">Transmembrane helix</keyword>
<dbReference type="OrthoDB" id="5198162at2"/>
<keyword evidence="9" id="KW-1185">Reference proteome</keyword>
<evidence type="ECO:0000256" key="1">
    <source>
        <dbReference type="ARBA" id="ARBA00004651"/>
    </source>
</evidence>
<dbReference type="InterPro" id="IPR018076">
    <property type="entry name" value="T2SS_GspF_dom"/>
</dbReference>
<comment type="subcellular location">
    <subcellularLocation>
        <location evidence="1">Cell membrane</location>
        <topology evidence="1">Multi-pass membrane protein</topology>
    </subcellularLocation>
</comment>
<keyword evidence="3 6" id="KW-0812">Transmembrane</keyword>
<evidence type="ECO:0000256" key="2">
    <source>
        <dbReference type="ARBA" id="ARBA00022475"/>
    </source>
</evidence>
<keyword evidence="5 6" id="KW-0472">Membrane</keyword>
<evidence type="ECO:0000313" key="9">
    <source>
        <dbReference type="Proteomes" id="UP000219435"/>
    </source>
</evidence>
<evidence type="ECO:0000313" key="8">
    <source>
        <dbReference type="EMBL" id="SOC47494.1"/>
    </source>
</evidence>
<feature type="domain" description="Type II secretion system protein GspF" evidence="7">
    <location>
        <begin position="99"/>
        <end position="214"/>
    </location>
</feature>
<dbReference type="PANTHER" id="PTHR35007:SF4">
    <property type="entry name" value="CONSERVED TRANSMEMBRANE PROTEIN-RELATED"/>
    <property type="match status" value="1"/>
</dbReference>
<evidence type="ECO:0000259" key="7">
    <source>
        <dbReference type="Pfam" id="PF00482"/>
    </source>
</evidence>
<dbReference type="PANTHER" id="PTHR35007">
    <property type="entry name" value="INTEGRAL MEMBRANE PROTEIN-RELATED"/>
    <property type="match status" value="1"/>
</dbReference>
<protein>
    <submittedName>
        <fullName evidence="8">Tight adherence protein B</fullName>
    </submittedName>
</protein>
<evidence type="ECO:0000256" key="5">
    <source>
        <dbReference type="ARBA" id="ARBA00023136"/>
    </source>
</evidence>
<dbReference type="EMBL" id="OBQI01000001">
    <property type="protein sequence ID" value="SOC47494.1"/>
    <property type="molecule type" value="Genomic_DNA"/>
</dbReference>
<gene>
    <name evidence="8" type="ORF">SAMN05660748_0848</name>
</gene>
<feature type="transmembrane region" description="Helical" evidence="6">
    <location>
        <begin position="43"/>
        <end position="71"/>
    </location>
</feature>
<feature type="transmembrane region" description="Helical" evidence="6">
    <location>
        <begin position="201"/>
        <end position="220"/>
    </location>
</feature>
<evidence type="ECO:0000256" key="4">
    <source>
        <dbReference type="ARBA" id="ARBA00022989"/>
    </source>
</evidence>
<dbReference type="RefSeq" id="WP_097193706.1">
    <property type="nucleotide sequence ID" value="NZ_OBQI01000001.1"/>
</dbReference>
<proteinExistence type="predicted"/>
<organism evidence="8 9">
    <name type="scientific">Blastococcus aggregatus</name>
    <dbReference type="NCBI Taxonomy" id="38502"/>
    <lineage>
        <taxon>Bacteria</taxon>
        <taxon>Bacillati</taxon>
        <taxon>Actinomycetota</taxon>
        <taxon>Actinomycetes</taxon>
        <taxon>Geodermatophilales</taxon>
        <taxon>Geodermatophilaceae</taxon>
        <taxon>Blastococcus</taxon>
    </lineage>
</organism>
<dbReference type="GO" id="GO:0005886">
    <property type="term" value="C:plasma membrane"/>
    <property type="evidence" value="ECO:0007669"/>
    <property type="project" value="UniProtKB-SubCell"/>
</dbReference>
<sequence>MSVLLLGAAALLLWPGRRATDRLPDAAEEVAPSARGGIAGSPPVMAAVLAAAAGAVLSTPLVAVLAGAAAAAGARAHAAHRAEARVETTLGGLADGLGALAAELRSGRSLDDAAVAAGHASGDDGAGRLLARAVRTPDAPPAEAAGEVGAALGRVAAATRLSTRTGCSLAAVATAVEDDLRARVRHRAELRAATAGPRASAAVLAGLPLLGLLMGSGVGADPWRVLTTTGTGQVLLVVGVALEAAGLVWSRRLVQRALR</sequence>
<dbReference type="Proteomes" id="UP000219435">
    <property type="component" value="Unassembled WGS sequence"/>
</dbReference>
<name>A0A285V042_9ACTN</name>
<feature type="transmembrane region" description="Helical" evidence="6">
    <location>
        <begin position="232"/>
        <end position="250"/>
    </location>
</feature>
<reference evidence="9" key="1">
    <citation type="submission" date="2017-08" db="EMBL/GenBank/DDBJ databases">
        <authorList>
            <person name="Varghese N."/>
            <person name="Submissions S."/>
        </authorList>
    </citation>
    <scope>NUCLEOTIDE SEQUENCE [LARGE SCALE GENOMIC DNA]</scope>
    <source>
        <strain evidence="9">DSM 4725</strain>
    </source>
</reference>
<dbReference type="Pfam" id="PF00482">
    <property type="entry name" value="T2SSF"/>
    <property type="match status" value="1"/>
</dbReference>
<evidence type="ECO:0000256" key="6">
    <source>
        <dbReference type="SAM" id="Phobius"/>
    </source>
</evidence>
<accession>A0A285V042</accession>
<keyword evidence="2" id="KW-1003">Cell membrane</keyword>
<dbReference type="AlphaFoldDB" id="A0A285V042"/>